<evidence type="ECO:0000313" key="2">
    <source>
        <dbReference type="Ensembl" id="ENSCPGP00000021363.1"/>
    </source>
</evidence>
<keyword evidence="3" id="KW-1185">Reference proteome</keyword>
<dbReference type="Proteomes" id="UP000694419">
    <property type="component" value="Unplaced"/>
</dbReference>
<feature type="compositionally biased region" description="Gly residues" evidence="1">
    <location>
        <begin position="11"/>
        <end position="20"/>
    </location>
</feature>
<sequence length="208" mass="20052">PSAAPAAARGTLGGILGGSKGHQAPHSTSGDIQGHQPLPGNPEGSKGHQAPRGTSGGSKGLHGTPGGSKGHQAPCGTSGGSKGLHGTPGGSKGHQAPCGISGGSKGHVASQGALRDTMALLGRDSSCRESSSTLATAVSSSTCFRSMCCMARAAGGTDMAGGVTLRPKGVSTPPCRPPLTLESEVQQVLGVAQPLACHPATWGGGGNG</sequence>
<accession>A0A8C3KHL0</accession>
<proteinExistence type="predicted"/>
<feature type="compositionally biased region" description="Gly residues" evidence="1">
    <location>
        <begin position="77"/>
        <end position="92"/>
    </location>
</feature>
<protein>
    <submittedName>
        <fullName evidence="2">Uncharacterized protein</fullName>
    </submittedName>
</protein>
<evidence type="ECO:0000256" key="1">
    <source>
        <dbReference type="SAM" id="MobiDB-lite"/>
    </source>
</evidence>
<reference evidence="2" key="2">
    <citation type="submission" date="2025-09" db="UniProtKB">
        <authorList>
            <consortium name="Ensembl"/>
        </authorList>
    </citation>
    <scope>IDENTIFICATION</scope>
</reference>
<dbReference type="AlphaFoldDB" id="A0A8C3KHL0"/>
<feature type="region of interest" description="Disordered" evidence="1">
    <location>
        <begin position="1"/>
        <end position="109"/>
    </location>
</feature>
<reference evidence="2" key="1">
    <citation type="submission" date="2025-08" db="UniProtKB">
        <authorList>
            <consortium name="Ensembl"/>
        </authorList>
    </citation>
    <scope>IDENTIFICATION</scope>
</reference>
<feature type="compositionally biased region" description="Gly residues" evidence="1">
    <location>
        <begin position="54"/>
        <end position="69"/>
    </location>
</feature>
<name>A0A8C3KHL0_9CHAR</name>
<evidence type="ECO:0000313" key="3">
    <source>
        <dbReference type="Proteomes" id="UP000694419"/>
    </source>
</evidence>
<organism evidence="2 3">
    <name type="scientific">Calidris pygmaea</name>
    <name type="common">Spoon-billed sandpiper</name>
    <dbReference type="NCBI Taxonomy" id="425635"/>
    <lineage>
        <taxon>Eukaryota</taxon>
        <taxon>Metazoa</taxon>
        <taxon>Chordata</taxon>
        <taxon>Craniata</taxon>
        <taxon>Vertebrata</taxon>
        <taxon>Euteleostomi</taxon>
        <taxon>Archelosauria</taxon>
        <taxon>Archosauria</taxon>
        <taxon>Dinosauria</taxon>
        <taxon>Saurischia</taxon>
        <taxon>Theropoda</taxon>
        <taxon>Coelurosauria</taxon>
        <taxon>Aves</taxon>
        <taxon>Neognathae</taxon>
        <taxon>Neoaves</taxon>
        <taxon>Charadriiformes</taxon>
        <taxon>Scolopacidae</taxon>
        <taxon>Calidris</taxon>
    </lineage>
</organism>
<dbReference type="Ensembl" id="ENSCPGT00000023399.1">
    <property type="protein sequence ID" value="ENSCPGP00000021363.1"/>
    <property type="gene ID" value="ENSCPGG00000014912.1"/>
</dbReference>